<dbReference type="PANTHER" id="PTHR11675">
    <property type="entry name" value="N-ACETYLGALACTOSAMINYLTRANSFERASE"/>
    <property type="match status" value="1"/>
</dbReference>
<dbReference type="Pfam" id="PF02709">
    <property type="entry name" value="Glyco_transf_7C"/>
    <property type="match status" value="1"/>
</dbReference>
<dbReference type="Proteomes" id="UP000030528">
    <property type="component" value="Unassembled WGS sequence"/>
</dbReference>
<evidence type="ECO:0000313" key="5">
    <source>
        <dbReference type="EMBL" id="KGX92433.1"/>
    </source>
</evidence>
<dbReference type="RefSeq" id="WP_026800407.1">
    <property type="nucleotide sequence ID" value="NZ_AULI01000008.1"/>
</dbReference>
<keyword evidence="2" id="KW-1015">Disulfide bond</keyword>
<keyword evidence="1 5" id="KW-0808">Transferase</keyword>
<evidence type="ECO:0000256" key="2">
    <source>
        <dbReference type="ARBA" id="ARBA00023157"/>
    </source>
</evidence>
<dbReference type="SUPFAM" id="SSF53448">
    <property type="entry name" value="Nucleotide-diphospho-sugar transferases"/>
    <property type="match status" value="1"/>
</dbReference>
<sequence>MTSTPTVSIIFPAKNEGENVRKTLQSLYEVKTHVTFEAIVVDDASSDRCCEFLTDPASPYSAVTCVRTDGVGAANARNVGAEHAKGSYYVFCDAHVSFEDWWLDRLLRPILLKKTDAICPAIASTSNAKSIGYGMSLKPDLSVLWNKEQPSLFETPILPGGCLMMAADVFHAIGGFERGFRRWGHEDVEISIKLWLFGYRCSCEPSVTILHVFRKKQPYAISQTHVDYNLIRMAYSHFNVLRIKRCLKLLKHSDPTQVKQDVINHGALEQRQQYEALRKHNDSWFFSKFSIPF</sequence>
<accession>A0A0A5GMI2</accession>
<dbReference type="PANTHER" id="PTHR11675:SF126">
    <property type="entry name" value="RICIN B LECTIN DOMAIN-CONTAINING PROTEIN"/>
    <property type="match status" value="1"/>
</dbReference>
<name>A0A0A5GMI2_9BACI</name>
<evidence type="ECO:0000259" key="4">
    <source>
        <dbReference type="Pfam" id="PF02709"/>
    </source>
</evidence>
<dbReference type="OrthoDB" id="396512at2"/>
<gene>
    <name evidence="5" type="ORF">N781_17045</name>
</gene>
<dbReference type="EMBL" id="AVPE01000006">
    <property type="protein sequence ID" value="KGX92433.1"/>
    <property type="molecule type" value="Genomic_DNA"/>
</dbReference>
<evidence type="ECO:0000256" key="1">
    <source>
        <dbReference type="ARBA" id="ARBA00022679"/>
    </source>
</evidence>
<dbReference type="InterPro" id="IPR001173">
    <property type="entry name" value="Glyco_trans_2-like"/>
</dbReference>
<reference evidence="5 6" key="1">
    <citation type="submission" date="2013-08" db="EMBL/GenBank/DDBJ databases">
        <authorList>
            <person name="Huang J."/>
            <person name="Wang G."/>
        </authorList>
    </citation>
    <scope>NUCLEOTIDE SEQUENCE [LARGE SCALE GENOMIC DNA]</scope>
    <source>
        <strain evidence="5 6">JSM 076056</strain>
    </source>
</reference>
<dbReference type="InterPro" id="IPR029044">
    <property type="entry name" value="Nucleotide-diphossugar_trans"/>
</dbReference>
<dbReference type="eggNOG" id="COG1216">
    <property type="taxonomic scope" value="Bacteria"/>
</dbReference>
<organism evidence="5 6">
    <name type="scientific">Pontibacillus halophilus JSM 076056 = DSM 19796</name>
    <dbReference type="NCBI Taxonomy" id="1385510"/>
    <lineage>
        <taxon>Bacteria</taxon>
        <taxon>Bacillati</taxon>
        <taxon>Bacillota</taxon>
        <taxon>Bacilli</taxon>
        <taxon>Bacillales</taxon>
        <taxon>Bacillaceae</taxon>
        <taxon>Pontibacillus</taxon>
    </lineage>
</organism>
<dbReference type="Gene3D" id="3.90.550.10">
    <property type="entry name" value="Spore Coat Polysaccharide Biosynthesis Protein SpsA, Chain A"/>
    <property type="match status" value="1"/>
</dbReference>
<protein>
    <submittedName>
        <fullName evidence="5">Glycosyl transferase family 2</fullName>
    </submittedName>
</protein>
<evidence type="ECO:0000259" key="3">
    <source>
        <dbReference type="Pfam" id="PF00535"/>
    </source>
</evidence>
<dbReference type="AlphaFoldDB" id="A0A0A5GMI2"/>
<dbReference type="STRING" id="1385510.GCA_000425205_02025"/>
<proteinExistence type="predicted"/>
<dbReference type="InterPro" id="IPR027791">
    <property type="entry name" value="Galactosyl_T_C"/>
</dbReference>
<dbReference type="GO" id="GO:0006493">
    <property type="term" value="P:protein O-linked glycosylation"/>
    <property type="evidence" value="ECO:0007669"/>
    <property type="project" value="TreeGrafter"/>
</dbReference>
<feature type="domain" description="Galactosyltransferase C-terminal" evidence="4">
    <location>
        <begin position="159"/>
        <end position="202"/>
    </location>
</feature>
<evidence type="ECO:0000313" key="6">
    <source>
        <dbReference type="Proteomes" id="UP000030528"/>
    </source>
</evidence>
<dbReference type="Pfam" id="PF00535">
    <property type="entry name" value="Glycos_transf_2"/>
    <property type="match status" value="1"/>
</dbReference>
<keyword evidence="6" id="KW-1185">Reference proteome</keyword>
<feature type="domain" description="Glycosyltransferase 2-like" evidence="3">
    <location>
        <begin position="8"/>
        <end position="135"/>
    </location>
</feature>
<dbReference type="GO" id="GO:0004653">
    <property type="term" value="F:polypeptide N-acetylgalactosaminyltransferase activity"/>
    <property type="evidence" value="ECO:0007669"/>
    <property type="project" value="TreeGrafter"/>
</dbReference>
<comment type="caution">
    <text evidence="5">The sequence shown here is derived from an EMBL/GenBank/DDBJ whole genome shotgun (WGS) entry which is preliminary data.</text>
</comment>